<evidence type="ECO:0000313" key="5">
    <source>
        <dbReference type="Proteomes" id="UP000494205"/>
    </source>
</evidence>
<protein>
    <submittedName>
        <fullName evidence="3">Site-specific integrase</fullName>
    </submittedName>
</protein>
<evidence type="ECO:0000313" key="3">
    <source>
        <dbReference type="EMBL" id="PMS30296.1"/>
    </source>
</evidence>
<dbReference type="AlphaFoldDB" id="A0A2N7WLG9"/>
<reference evidence="3 4" key="1">
    <citation type="submission" date="2018-01" db="EMBL/GenBank/DDBJ databases">
        <title>Whole genome analyses suggest that Burkholderia sensu lato contains two further novel genera in the rhizoxinica-symbiotica group Mycetohabitans gen. nov., and Trinickia gen. nov.: implications for the evolution of diazotrophy and nodulation in the Burkholderiaceae.</title>
        <authorList>
            <person name="Estrada-de los Santos P."/>
            <person name="Palmer M."/>
            <person name="Chavez-Ramirez B."/>
            <person name="Beukes C."/>
            <person name="Steenkamp E.T."/>
            <person name="Hirsch A.M."/>
            <person name="Manyaka P."/>
            <person name="Maluk M."/>
            <person name="Lafos M."/>
            <person name="Crook M."/>
            <person name="Gross E."/>
            <person name="Simon M.F."/>
            <person name="Bueno dos Reis Junior F."/>
            <person name="Poole P.S."/>
            <person name="Venter S.N."/>
            <person name="James E.K."/>
        </authorList>
    </citation>
    <scope>NUCLEOTIDE SEQUENCE [LARGE SCALE GENOMIC DNA]</scope>
    <source>
        <strain evidence="3 4">WSM 3937</strain>
    </source>
</reference>
<gene>
    <name evidence="3" type="ORF">C0Z16_15195</name>
    <name evidence="2" type="ORF">LMG27174_03146</name>
</gene>
<evidence type="ECO:0000256" key="1">
    <source>
        <dbReference type="ARBA" id="ARBA00023172"/>
    </source>
</evidence>
<evidence type="ECO:0000313" key="4">
    <source>
        <dbReference type="Proteomes" id="UP000235659"/>
    </source>
</evidence>
<name>A0A2N7WLG9_9BURK</name>
<dbReference type="GO" id="GO:0006310">
    <property type="term" value="P:DNA recombination"/>
    <property type="evidence" value="ECO:0007669"/>
    <property type="project" value="UniProtKB-KW"/>
</dbReference>
<dbReference type="InterPro" id="IPR013762">
    <property type="entry name" value="Integrase-like_cat_sf"/>
</dbReference>
<dbReference type="GO" id="GO:0015074">
    <property type="term" value="P:DNA integration"/>
    <property type="evidence" value="ECO:0007669"/>
    <property type="project" value="InterPro"/>
</dbReference>
<dbReference type="EMBL" id="PNXY01000009">
    <property type="protein sequence ID" value="PMS30296.1"/>
    <property type="molecule type" value="Genomic_DNA"/>
</dbReference>
<dbReference type="GO" id="GO:0003677">
    <property type="term" value="F:DNA binding"/>
    <property type="evidence" value="ECO:0007669"/>
    <property type="project" value="InterPro"/>
</dbReference>
<dbReference type="Gene3D" id="1.10.443.10">
    <property type="entry name" value="Intergrase catalytic core"/>
    <property type="match status" value="1"/>
</dbReference>
<dbReference type="InterPro" id="IPR011010">
    <property type="entry name" value="DNA_brk_join_enz"/>
</dbReference>
<organism evidence="2 5">
    <name type="scientific">Paraburkholderia rhynchosiae</name>
    <dbReference type="NCBI Taxonomy" id="487049"/>
    <lineage>
        <taxon>Bacteria</taxon>
        <taxon>Pseudomonadati</taxon>
        <taxon>Pseudomonadota</taxon>
        <taxon>Betaproteobacteria</taxon>
        <taxon>Burkholderiales</taxon>
        <taxon>Burkholderiaceae</taxon>
        <taxon>Paraburkholderia</taxon>
    </lineage>
</organism>
<proteinExistence type="predicted"/>
<dbReference type="Proteomes" id="UP000494205">
    <property type="component" value="Unassembled WGS sequence"/>
</dbReference>
<keyword evidence="1" id="KW-0233">DNA recombination</keyword>
<sequence>MLDRLRVPDLTFPDVEFGTNETPWDLAILLYRGGAAARADSVETLITSSALGAPDFERLELVSELHAEINTALAGGNSRDTAADQIKILRMLFSFADDASLPLTLAAVTETYCAWSDFLLHRTRLKRKPSKKASLSNRPLTMRSAYNYAAVVGTLLDRVLQRHTRIIELTRLRWKSRRKSAVGVQAEKQNLEDTFAFGHMLQDICDRLPRSVVLSAQLPFEIKLRNGESFTPSSTRPLPPGTDVDANVGGRHFLVNLRIEAELMMFIGQTGMNAAQASCLTLRRFSYTSHNDGYEVSEYKRRANRKVLFEIFKEYKSHFERYLEWRRTLFPESNVLLFPFIRFDSRQDVRFDAARLRVICCKLNRRFVGPRQLRNTRVNWLLRRTGDPETTAETNQHAKRTLLHIYHRPSLQRAMVQSARFWAVVDPHLTKTESVAPGECAGTPKEEPEIAKKAPKPDCARKSGCLWCDDHRDIDSFEYVWALASFAQLKLYELTKVDLRALGEDVPPAQLVVDRIQEKLEWFEQSTEVHREWVAEARARIAEGWYHPDFEVELAEQEGSL</sequence>
<keyword evidence="4" id="KW-1185">Reference proteome</keyword>
<dbReference type="SUPFAM" id="SSF56349">
    <property type="entry name" value="DNA breaking-rejoining enzymes"/>
    <property type="match status" value="1"/>
</dbReference>
<dbReference type="Proteomes" id="UP000235659">
    <property type="component" value="Unassembled WGS sequence"/>
</dbReference>
<evidence type="ECO:0000313" key="2">
    <source>
        <dbReference type="EMBL" id="CAB3690571.1"/>
    </source>
</evidence>
<reference evidence="2 5" key="2">
    <citation type="submission" date="2020-04" db="EMBL/GenBank/DDBJ databases">
        <authorList>
            <person name="De Canck E."/>
        </authorList>
    </citation>
    <scope>NUCLEOTIDE SEQUENCE [LARGE SCALE GENOMIC DNA]</scope>
    <source>
        <strain evidence="2 5">LMG 27174</strain>
    </source>
</reference>
<accession>A0A2N7WLG9</accession>
<dbReference type="EMBL" id="CADIJZ010000010">
    <property type="protein sequence ID" value="CAB3690571.1"/>
    <property type="molecule type" value="Genomic_DNA"/>
</dbReference>